<evidence type="ECO:0000256" key="4">
    <source>
        <dbReference type="ARBA" id="ARBA00022475"/>
    </source>
</evidence>
<proteinExistence type="inferred from homology"/>
<reference evidence="9" key="1">
    <citation type="journal article" date="2019" name="Int. J. Syst. Evol. Microbiol.">
        <title>The Global Catalogue of Microorganisms (GCM) 10K type strain sequencing project: providing services to taxonomists for standard genome sequencing and annotation.</title>
        <authorList>
            <consortium name="The Broad Institute Genomics Platform"/>
            <consortium name="The Broad Institute Genome Sequencing Center for Infectious Disease"/>
            <person name="Wu L."/>
            <person name="Ma J."/>
        </authorList>
    </citation>
    <scope>NUCLEOTIDE SEQUENCE [LARGE SCALE GENOMIC DNA]</scope>
    <source>
        <strain evidence="9">NBRC 111368</strain>
    </source>
</reference>
<organism evidence="8 9">
    <name type="scientific">Sulfitobacter profundi</name>
    <dbReference type="NCBI Taxonomy" id="2679961"/>
    <lineage>
        <taxon>Bacteria</taxon>
        <taxon>Pseudomonadati</taxon>
        <taxon>Pseudomonadota</taxon>
        <taxon>Alphaproteobacteria</taxon>
        <taxon>Rhodobacterales</taxon>
        <taxon>Roseobacteraceae</taxon>
        <taxon>Sulfitobacter</taxon>
    </lineage>
</organism>
<dbReference type="SUPFAM" id="SSF81345">
    <property type="entry name" value="ABC transporter involved in vitamin B12 uptake, BtuC"/>
    <property type="match status" value="1"/>
</dbReference>
<keyword evidence="9" id="KW-1185">Reference proteome</keyword>
<name>A0ABW1YXQ1_9RHOB</name>
<dbReference type="Gene3D" id="1.10.3470.10">
    <property type="entry name" value="ABC transporter involved in vitamin B12 uptake, BtuC"/>
    <property type="match status" value="1"/>
</dbReference>
<dbReference type="Proteomes" id="UP001596403">
    <property type="component" value="Unassembled WGS sequence"/>
</dbReference>
<dbReference type="InterPro" id="IPR037294">
    <property type="entry name" value="ABC_BtuC-like"/>
</dbReference>
<comment type="subcellular location">
    <subcellularLocation>
        <location evidence="1">Cell membrane</location>
        <topology evidence="1">Multi-pass membrane protein</topology>
    </subcellularLocation>
</comment>
<dbReference type="RefSeq" id="WP_386282093.1">
    <property type="nucleotide sequence ID" value="NZ_JBHSWA010000001.1"/>
</dbReference>
<evidence type="ECO:0000256" key="3">
    <source>
        <dbReference type="ARBA" id="ARBA00022448"/>
    </source>
</evidence>
<comment type="similarity">
    <text evidence="2">Belongs to the binding-protein-dependent transport system permease family. FecCD subfamily.</text>
</comment>
<keyword evidence="7" id="KW-0472">Membrane</keyword>
<evidence type="ECO:0000256" key="7">
    <source>
        <dbReference type="ARBA" id="ARBA00023136"/>
    </source>
</evidence>
<evidence type="ECO:0000313" key="8">
    <source>
        <dbReference type="EMBL" id="MFC6642040.1"/>
    </source>
</evidence>
<evidence type="ECO:0000256" key="6">
    <source>
        <dbReference type="ARBA" id="ARBA00022989"/>
    </source>
</evidence>
<comment type="caution">
    <text evidence="8">The sequence shown here is derived from an EMBL/GenBank/DDBJ whole genome shotgun (WGS) entry which is preliminary data.</text>
</comment>
<sequence length="75" mass="7849">MQRPQRLAGLALLLGLLLLMTGLSLTVGARSVPWAETWAGMTGRIETIGAAAVAVRMPRTALAILAGARLALRGR</sequence>
<evidence type="ECO:0000256" key="2">
    <source>
        <dbReference type="ARBA" id="ARBA00007935"/>
    </source>
</evidence>
<accession>A0ABW1YXQ1</accession>
<dbReference type="InterPro" id="IPR000522">
    <property type="entry name" value="ABC_transptr_permease_BtuC"/>
</dbReference>
<dbReference type="EMBL" id="JBHSWA010000001">
    <property type="protein sequence ID" value="MFC6642040.1"/>
    <property type="molecule type" value="Genomic_DNA"/>
</dbReference>
<evidence type="ECO:0000256" key="1">
    <source>
        <dbReference type="ARBA" id="ARBA00004651"/>
    </source>
</evidence>
<keyword evidence="6" id="KW-1133">Transmembrane helix</keyword>
<keyword evidence="5" id="KW-0812">Transmembrane</keyword>
<keyword evidence="3" id="KW-0813">Transport</keyword>
<protein>
    <submittedName>
        <fullName evidence="8">Iron chelate uptake ABC transporter family permease subunit</fullName>
    </submittedName>
</protein>
<dbReference type="Pfam" id="PF01032">
    <property type="entry name" value="FecCD"/>
    <property type="match status" value="1"/>
</dbReference>
<evidence type="ECO:0000313" key="9">
    <source>
        <dbReference type="Proteomes" id="UP001596403"/>
    </source>
</evidence>
<keyword evidence="4" id="KW-1003">Cell membrane</keyword>
<gene>
    <name evidence="8" type="ORF">ACFQAU_10345</name>
</gene>
<evidence type="ECO:0000256" key="5">
    <source>
        <dbReference type="ARBA" id="ARBA00022692"/>
    </source>
</evidence>